<keyword evidence="2" id="KW-0472">Membrane</keyword>
<feature type="compositionally biased region" description="Pro residues" evidence="1">
    <location>
        <begin position="75"/>
        <end position="86"/>
    </location>
</feature>
<reference evidence="4" key="1">
    <citation type="journal article" date="2022" name="Int. J. Syst. Evol. Microbiol.">
        <title>Anaeromyxobacter oryzae sp. nov., Anaeromyxobacter diazotrophicus sp. nov. and Anaeromyxobacter paludicola sp. nov., isolated from paddy soils.</title>
        <authorList>
            <person name="Itoh H."/>
            <person name="Xu Z."/>
            <person name="Mise K."/>
            <person name="Masuda Y."/>
            <person name="Ushijima N."/>
            <person name="Hayakawa C."/>
            <person name="Shiratori Y."/>
            <person name="Senoo K."/>
        </authorList>
    </citation>
    <scope>NUCLEOTIDE SEQUENCE [LARGE SCALE GENOMIC DNA]</scope>
    <source>
        <strain evidence="4">Red630</strain>
    </source>
</reference>
<dbReference type="Proteomes" id="UP001162734">
    <property type="component" value="Chromosome"/>
</dbReference>
<keyword evidence="4" id="KW-1185">Reference proteome</keyword>
<dbReference type="EMBL" id="AP025592">
    <property type="protein sequence ID" value="BDG10002.1"/>
    <property type="molecule type" value="Genomic_DNA"/>
</dbReference>
<keyword evidence="2" id="KW-0812">Transmembrane</keyword>
<feature type="transmembrane region" description="Helical" evidence="2">
    <location>
        <begin position="120"/>
        <end position="139"/>
    </location>
</feature>
<evidence type="ECO:0000256" key="2">
    <source>
        <dbReference type="SAM" id="Phobius"/>
    </source>
</evidence>
<accession>A0ABN6N9T1</accession>
<feature type="transmembrane region" description="Helical" evidence="2">
    <location>
        <begin position="160"/>
        <end position="178"/>
    </location>
</feature>
<feature type="transmembrane region" description="Helical" evidence="2">
    <location>
        <begin position="198"/>
        <end position="217"/>
    </location>
</feature>
<sequence length="253" mass="25886">MIAASFAAAMLVAQFPSGPEPHLLDGPLRPPVLLALSAPAPGGSPLLLRVSEAEPPQGGAGGSGEQGAPGEGAKPPSPPPRPPGARPAPGTLDFDLLGAPQQREKVDEHALRLRRTLLTWHQGVGLGMFALQLATTAVGQLNYGDKFGGDNTGKYVQPHAILAAGTLAAFAATGALALFAPSPVRRDEGFDRVSLHKYAMLVATVGMVAQGVLGVWTQSREGYLNQQSIGTAHLAIGYVTLAAVAAGVSALVF</sequence>
<evidence type="ECO:0000256" key="1">
    <source>
        <dbReference type="SAM" id="MobiDB-lite"/>
    </source>
</evidence>
<feature type="compositionally biased region" description="Low complexity" evidence="1">
    <location>
        <begin position="45"/>
        <end position="57"/>
    </location>
</feature>
<feature type="transmembrane region" description="Helical" evidence="2">
    <location>
        <begin position="229"/>
        <end position="252"/>
    </location>
</feature>
<protein>
    <recommendedName>
        <fullName evidence="5">Cytochrome b561 domain-containing protein</fullName>
    </recommendedName>
</protein>
<feature type="compositionally biased region" description="Gly residues" evidence="1">
    <location>
        <begin position="58"/>
        <end position="70"/>
    </location>
</feature>
<proteinExistence type="predicted"/>
<name>A0ABN6N9T1_9BACT</name>
<evidence type="ECO:0008006" key="5">
    <source>
        <dbReference type="Google" id="ProtNLM"/>
    </source>
</evidence>
<feature type="region of interest" description="Disordered" evidence="1">
    <location>
        <begin position="45"/>
        <end position="95"/>
    </location>
</feature>
<keyword evidence="2" id="KW-1133">Transmembrane helix</keyword>
<dbReference type="RefSeq" id="WP_248342398.1">
    <property type="nucleotide sequence ID" value="NZ_AP025592.1"/>
</dbReference>
<evidence type="ECO:0000313" key="4">
    <source>
        <dbReference type="Proteomes" id="UP001162734"/>
    </source>
</evidence>
<organism evidence="3 4">
    <name type="scientific">Anaeromyxobacter paludicola</name>
    <dbReference type="NCBI Taxonomy" id="2918171"/>
    <lineage>
        <taxon>Bacteria</taxon>
        <taxon>Pseudomonadati</taxon>
        <taxon>Myxococcota</taxon>
        <taxon>Myxococcia</taxon>
        <taxon>Myxococcales</taxon>
        <taxon>Cystobacterineae</taxon>
        <taxon>Anaeromyxobacteraceae</taxon>
        <taxon>Anaeromyxobacter</taxon>
    </lineage>
</organism>
<gene>
    <name evidence="3" type="ORF">AMPC_31150</name>
</gene>
<evidence type="ECO:0000313" key="3">
    <source>
        <dbReference type="EMBL" id="BDG10002.1"/>
    </source>
</evidence>